<accession>A0ABV7K2V3</accession>
<proteinExistence type="predicted"/>
<dbReference type="Proteomes" id="UP001595583">
    <property type="component" value="Unassembled WGS sequence"/>
</dbReference>
<gene>
    <name evidence="5" type="ORF">ACFOHJ_00760</name>
</gene>
<dbReference type="InterPro" id="IPR011711">
    <property type="entry name" value="GntR_C"/>
</dbReference>
<dbReference type="SMART" id="SM00895">
    <property type="entry name" value="FCD"/>
    <property type="match status" value="1"/>
</dbReference>
<dbReference type="SMART" id="SM00345">
    <property type="entry name" value="HTH_GNTR"/>
    <property type="match status" value="1"/>
</dbReference>
<comment type="caution">
    <text evidence="5">The sequence shown here is derived from an EMBL/GenBank/DDBJ whole genome shotgun (WGS) entry which is preliminary data.</text>
</comment>
<dbReference type="InterPro" id="IPR036388">
    <property type="entry name" value="WH-like_DNA-bd_sf"/>
</dbReference>
<dbReference type="SUPFAM" id="SSF46785">
    <property type="entry name" value="Winged helix' DNA-binding domain"/>
    <property type="match status" value="1"/>
</dbReference>
<evidence type="ECO:0000313" key="6">
    <source>
        <dbReference type="Proteomes" id="UP001595583"/>
    </source>
</evidence>
<evidence type="ECO:0000256" key="3">
    <source>
        <dbReference type="ARBA" id="ARBA00023163"/>
    </source>
</evidence>
<dbReference type="Pfam" id="PF00392">
    <property type="entry name" value="GntR"/>
    <property type="match status" value="1"/>
</dbReference>
<keyword evidence="6" id="KW-1185">Reference proteome</keyword>
<dbReference type="Pfam" id="PF07729">
    <property type="entry name" value="FCD"/>
    <property type="match status" value="1"/>
</dbReference>
<name>A0ABV7K2V3_9HYPH</name>
<evidence type="ECO:0000256" key="2">
    <source>
        <dbReference type="ARBA" id="ARBA00023125"/>
    </source>
</evidence>
<protein>
    <submittedName>
        <fullName evidence="5">GntR family transcriptional regulator</fullName>
    </submittedName>
</protein>
<dbReference type="InterPro" id="IPR008920">
    <property type="entry name" value="TF_FadR/GntR_C"/>
</dbReference>
<evidence type="ECO:0000256" key="1">
    <source>
        <dbReference type="ARBA" id="ARBA00023015"/>
    </source>
</evidence>
<sequence>MGLTDLDDAQRKSSGSTLEEIVARLEEDIVLGELLPRERLVEDALLARFDTKRHVIRQALMELDRMGLIERVPNRGAQVRAYSALEVEQLYELRELLETQAALQIRFPVDTAALAELEAVQAGHDRSVQDVDYVGIFRSNLAFHKLLFSLCANPFLAQAIDSASQRAHSIRFAALKDAKARETARNEHHAMIDALKQGNGALLARLCRAHLPTSKTFYLKTR</sequence>
<dbReference type="PANTHER" id="PTHR43537:SF49">
    <property type="entry name" value="TRANSCRIPTIONAL REGULATORY PROTEIN"/>
    <property type="match status" value="1"/>
</dbReference>
<evidence type="ECO:0000313" key="5">
    <source>
        <dbReference type="EMBL" id="MFC3204739.1"/>
    </source>
</evidence>
<reference evidence="6" key="1">
    <citation type="journal article" date="2019" name="Int. J. Syst. Evol. Microbiol.">
        <title>The Global Catalogue of Microorganisms (GCM) 10K type strain sequencing project: providing services to taxonomists for standard genome sequencing and annotation.</title>
        <authorList>
            <consortium name="The Broad Institute Genomics Platform"/>
            <consortium name="The Broad Institute Genome Sequencing Center for Infectious Disease"/>
            <person name="Wu L."/>
            <person name="Ma J."/>
        </authorList>
    </citation>
    <scope>NUCLEOTIDE SEQUENCE [LARGE SCALE GENOMIC DNA]</scope>
    <source>
        <strain evidence="6">KCTC 52165</strain>
    </source>
</reference>
<dbReference type="Gene3D" id="1.20.120.530">
    <property type="entry name" value="GntR ligand-binding domain-like"/>
    <property type="match status" value="1"/>
</dbReference>
<evidence type="ECO:0000259" key="4">
    <source>
        <dbReference type="PROSITE" id="PS50949"/>
    </source>
</evidence>
<dbReference type="EMBL" id="JBHRTK010000001">
    <property type="protein sequence ID" value="MFC3204739.1"/>
    <property type="molecule type" value="Genomic_DNA"/>
</dbReference>
<dbReference type="PANTHER" id="PTHR43537">
    <property type="entry name" value="TRANSCRIPTIONAL REGULATOR, GNTR FAMILY"/>
    <property type="match status" value="1"/>
</dbReference>
<dbReference type="InterPro" id="IPR036390">
    <property type="entry name" value="WH_DNA-bd_sf"/>
</dbReference>
<dbReference type="RefSeq" id="WP_378217492.1">
    <property type="nucleotide sequence ID" value="NZ_JBHRTK010000001.1"/>
</dbReference>
<dbReference type="InterPro" id="IPR000524">
    <property type="entry name" value="Tscrpt_reg_HTH_GntR"/>
</dbReference>
<dbReference type="Gene3D" id="1.10.10.10">
    <property type="entry name" value="Winged helix-like DNA-binding domain superfamily/Winged helix DNA-binding domain"/>
    <property type="match status" value="1"/>
</dbReference>
<keyword evidence="2" id="KW-0238">DNA-binding</keyword>
<keyword evidence="3" id="KW-0804">Transcription</keyword>
<organism evidence="5 6">
    <name type="scientific">Aquamicrobium soli</name>
    <dbReference type="NCBI Taxonomy" id="1811518"/>
    <lineage>
        <taxon>Bacteria</taxon>
        <taxon>Pseudomonadati</taxon>
        <taxon>Pseudomonadota</taxon>
        <taxon>Alphaproteobacteria</taxon>
        <taxon>Hyphomicrobiales</taxon>
        <taxon>Phyllobacteriaceae</taxon>
        <taxon>Aquamicrobium</taxon>
    </lineage>
</organism>
<dbReference type="PROSITE" id="PS50949">
    <property type="entry name" value="HTH_GNTR"/>
    <property type="match status" value="1"/>
</dbReference>
<feature type="domain" description="HTH gntR-type" evidence="4">
    <location>
        <begin position="15"/>
        <end position="82"/>
    </location>
</feature>
<dbReference type="SUPFAM" id="SSF48008">
    <property type="entry name" value="GntR ligand-binding domain-like"/>
    <property type="match status" value="1"/>
</dbReference>
<keyword evidence="1" id="KW-0805">Transcription regulation</keyword>